<evidence type="ECO:0000256" key="1">
    <source>
        <dbReference type="SAM" id="MobiDB-lite"/>
    </source>
</evidence>
<evidence type="ECO:0000313" key="3">
    <source>
        <dbReference type="Proteomes" id="UP000324222"/>
    </source>
</evidence>
<feature type="compositionally biased region" description="Basic and acidic residues" evidence="1">
    <location>
        <begin position="42"/>
        <end position="52"/>
    </location>
</feature>
<gene>
    <name evidence="2" type="ORF">E2C01_041624</name>
</gene>
<organism evidence="2 3">
    <name type="scientific">Portunus trituberculatus</name>
    <name type="common">Swimming crab</name>
    <name type="synonym">Neptunus trituberculatus</name>
    <dbReference type="NCBI Taxonomy" id="210409"/>
    <lineage>
        <taxon>Eukaryota</taxon>
        <taxon>Metazoa</taxon>
        <taxon>Ecdysozoa</taxon>
        <taxon>Arthropoda</taxon>
        <taxon>Crustacea</taxon>
        <taxon>Multicrustacea</taxon>
        <taxon>Malacostraca</taxon>
        <taxon>Eumalacostraca</taxon>
        <taxon>Eucarida</taxon>
        <taxon>Decapoda</taxon>
        <taxon>Pleocyemata</taxon>
        <taxon>Brachyura</taxon>
        <taxon>Eubrachyura</taxon>
        <taxon>Portunoidea</taxon>
        <taxon>Portunidae</taxon>
        <taxon>Portuninae</taxon>
        <taxon>Portunus</taxon>
    </lineage>
</organism>
<dbReference type="Proteomes" id="UP000324222">
    <property type="component" value="Unassembled WGS sequence"/>
</dbReference>
<accession>A0A5B7FR56</accession>
<sequence length="139" mass="15633">MILPSLPSWIRDILRDIPDKHSRQYLYTEANVTPEPTPPPRDIGRPRAERRASLPPSQKPASFPSADLLTSVYEKMDNAGEGGKEEKPLLFVSTQTCIFLFNLRSIVHSLLPTCLSPERAWDCNLITKPQVQFSGSTRS</sequence>
<reference evidence="2 3" key="1">
    <citation type="submission" date="2019-05" db="EMBL/GenBank/DDBJ databases">
        <title>Another draft genome of Portunus trituberculatus and its Hox gene families provides insights of decapod evolution.</title>
        <authorList>
            <person name="Jeong J.-H."/>
            <person name="Song I."/>
            <person name="Kim S."/>
            <person name="Choi T."/>
            <person name="Kim D."/>
            <person name="Ryu S."/>
            <person name="Kim W."/>
        </authorList>
    </citation>
    <scope>NUCLEOTIDE SEQUENCE [LARGE SCALE GENOMIC DNA]</scope>
    <source>
        <tissue evidence="2">Muscle</tissue>
    </source>
</reference>
<comment type="caution">
    <text evidence="2">The sequence shown here is derived from an EMBL/GenBank/DDBJ whole genome shotgun (WGS) entry which is preliminary data.</text>
</comment>
<protein>
    <submittedName>
        <fullName evidence="2">Uncharacterized protein</fullName>
    </submittedName>
</protein>
<evidence type="ECO:0000313" key="2">
    <source>
        <dbReference type="EMBL" id="MPC47865.1"/>
    </source>
</evidence>
<feature type="region of interest" description="Disordered" evidence="1">
    <location>
        <begin position="28"/>
        <end position="67"/>
    </location>
</feature>
<dbReference type="EMBL" id="VSRR010007968">
    <property type="protein sequence ID" value="MPC47865.1"/>
    <property type="molecule type" value="Genomic_DNA"/>
</dbReference>
<dbReference type="AlphaFoldDB" id="A0A5B7FR56"/>
<proteinExistence type="predicted"/>
<keyword evidence="3" id="KW-1185">Reference proteome</keyword>
<name>A0A5B7FR56_PORTR</name>